<organism evidence="7 8">
    <name type="scientific">Pusillibacter faecalis</name>
    <dbReference type="NCBI Taxonomy" id="2714358"/>
    <lineage>
        <taxon>Bacteria</taxon>
        <taxon>Bacillati</taxon>
        <taxon>Bacillota</taxon>
        <taxon>Clostridia</taxon>
        <taxon>Eubacteriales</taxon>
        <taxon>Oscillospiraceae</taxon>
        <taxon>Pusillibacter</taxon>
    </lineage>
</organism>
<evidence type="ECO:0000256" key="2">
    <source>
        <dbReference type="ARBA" id="ARBA00022475"/>
    </source>
</evidence>
<feature type="transmembrane region" description="Helical" evidence="6">
    <location>
        <begin position="288"/>
        <end position="306"/>
    </location>
</feature>
<dbReference type="PANTHER" id="PTHR30482:SF10">
    <property type="entry name" value="HIGH-AFFINITY BRANCHED-CHAIN AMINO ACID TRANSPORT PROTEIN BRAE"/>
    <property type="match status" value="1"/>
</dbReference>
<comment type="subcellular location">
    <subcellularLocation>
        <location evidence="1">Cell membrane</location>
        <topology evidence="1">Multi-pass membrane protein</topology>
    </subcellularLocation>
</comment>
<evidence type="ECO:0000313" key="7">
    <source>
        <dbReference type="EMBL" id="BCK84521.1"/>
    </source>
</evidence>
<feature type="transmembrane region" description="Helical" evidence="6">
    <location>
        <begin position="215"/>
        <end position="234"/>
    </location>
</feature>
<dbReference type="RefSeq" id="WP_213543188.1">
    <property type="nucleotide sequence ID" value="NZ_AP023420.1"/>
</dbReference>
<dbReference type="PROSITE" id="PS51257">
    <property type="entry name" value="PROKAR_LIPOPROTEIN"/>
    <property type="match status" value="1"/>
</dbReference>
<feature type="transmembrane region" description="Helical" evidence="6">
    <location>
        <begin position="161"/>
        <end position="180"/>
    </location>
</feature>
<evidence type="ECO:0000256" key="3">
    <source>
        <dbReference type="ARBA" id="ARBA00022692"/>
    </source>
</evidence>
<keyword evidence="2" id="KW-1003">Cell membrane</keyword>
<sequence length="337" mass="36593">MKNTYKTLAQPLKKVGLSPISLVAFIAIACFPLVSPNEYYTKLAVTCLIWGTLAMGFDFSVGYINVANWGYAALMGTGAYLSALINQYFGISPWLGMVLGGMAAALLGLLIALLTMKMDAMFAALLAWFVGIVLQNIIAAIPDITRGAMGLNVTALFETPWAKPYFYVIFTICVLTFCCLRKMVDSRFGLAFRALGQDIEAAKAVGISPLKYRTINFVISCFIAGIVGGFYAHYVGVLSPNVLGTKNVVQILVLAYIGGRGSIWGPLLASFLIMPVFEAMNSLVEIKYIIYGLLLIISMIYFPGGFCKIPGKVRVMVAVRADSREKNNQSEKGEEGL</sequence>
<dbReference type="Pfam" id="PF02653">
    <property type="entry name" value="BPD_transp_2"/>
    <property type="match status" value="1"/>
</dbReference>
<dbReference type="InterPro" id="IPR001851">
    <property type="entry name" value="ABC_transp_permease"/>
</dbReference>
<evidence type="ECO:0000256" key="5">
    <source>
        <dbReference type="ARBA" id="ARBA00023136"/>
    </source>
</evidence>
<evidence type="ECO:0000313" key="8">
    <source>
        <dbReference type="Proteomes" id="UP000679848"/>
    </source>
</evidence>
<feature type="transmembrane region" description="Helical" evidence="6">
    <location>
        <begin position="94"/>
        <end position="114"/>
    </location>
</feature>
<proteinExistence type="predicted"/>
<dbReference type="KEGG" id="pfaa:MM59RIKEN_18400"/>
<dbReference type="AlphaFoldDB" id="A0A810QFZ4"/>
<keyword evidence="8" id="KW-1185">Reference proteome</keyword>
<feature type="transmembrane region" description="Helical" evidence="6">
    <location>
        <begin position="254"/>
        <end position="276"/>
    </location>
</feature>
<keyword evidence="5 6" id="KW-0472">Membrane</keyword>
<feature type="transmembrane region" description="Helical" evidence="6">
    <location>
        <begin position="12"/>
        <end position="34"/>
    </location>
</feature>
<dbReference type="GO" id="GO:0005886">
    <property type="term" value="C:plasma membrane"/>
    <property type="evidence" value="ECO:0007669"/>
    <property type="project" value="UniProtKB-SubCell"/>
</dbReference>
<evidence type="ECO:0000256" key="1">
    <source>
        <dbReference type="ARBA" id="ARBA00004651"/>
    </source>
</evidence>
<dbReference type="PANTHER" id="PTHR30482">
    <property type="entry name" value="HIGH-AFFINITY BRANCHED-CHAIN AMINO ACID TRANSPORT SYSTEM PERMEASE"/>
    <property type="match status" value="1"/>
</dbReference>
<keyword evidence="4 6" id="KW-1133">Transmembrane helix</keyword>
<evidence type="ECO:0000256" key="6">
    <source>
        <dbReference type="SAM" id="Phobius"/>
    </source>
</evidence>
<protein>
    <submittedName>
        <fullName evidence="7">Branched-chain amino acid ABC transporter permease</fullName>
    </submittedName>
</protein>
<dbReference type="EMBL" id="AP023420">
    <property type="protein sequence ID" value="BCK84521.1"/>
    <property type="molecule type" value="Genomic_DNA"/>
</dbReference>
<dbReference type="CDD" id="cd06581">
    <property type="entry name" value="TM_PBP1_LivM_like"/>
    <property type="match status" value="1"/>
</dbReference>
<dbReference type="InterPro" id="IPR043428">
    <property type="entry name" value="LivM-like"/>
</dbReference>
<dbReference type="GO" id="GO:0015658">
    <property type="term" value="F:branched-chain amino acid transmembrane transporter activity"/>
    <property type="evidence" value="ECO:0007669"/>
    <property type="project" value="InterPro"/>
</dbReference>
<keyword evidence="3 6" id="KW-0812">Transmembrane</keyword>
<reference evidence="7" key="1">
    <citation type="submission" date="2020-09" db="EMBL/GenBank/DDBJ databases">
        <title>New species isolated from human feces.</title>
        <authorList>
            <person name="Kitahara M."/>
            <person name="Shigeno Y."/>
            <person name="Shime M."/>
            <person name="Matsumoto Y."/>
            <person name="Nakamura S."/>
            <person name="Motooka D."/>
            <person name="Fukuoka S."/>
            <person name="Nishikawa H."/>
            <person name="Benno Y."/>
        </authorList>
    </citation>
    <scope>NUCLEOTIDE SEQUENCE</scope>
    <source>
        <strain evidence="7">MM59</strain>
    </source>
</reference>
<accession>A0A810QFZ4</accession>
<gene>
    <name evidence="7" type="ORF">MM59RIKEN_18400</name>
</gene>
<evidence type="ECO:0000256" key="4">
    <source>
        <dbReference type="ARBA" id="ARBA00022989"/>
    </source>
</evidence>
<feature type="transmembrane region" description="Helical" evidence="6">
    <location>
        <begin position="121"/>
        <end position="141"/>
    </location>
</feature>
<dbReference type="Proteomes" id="UP000679848">
    <property type="component" value="Chromosome"/>
</dbReference>
<name>A0A810QFZ4_9FIRM</name>